<dbReference type="EMBL" id="CDOI01000145">
    <property type="protein sequence ID" value="CEN46395.1"/>
    <property type="molecule type" value="Genomic_DNA"/>
</dbReference>
<dbReference type="Proteomes" id="UP000045051">
    <property type="component" value="Unassembled WGS sequence"/>
</dbReference>
<dbReference type="RefSeq" id="WP_042344303.1">
    <property type="nucleotide sequence ID" value="NZ_CDOH01000168.1"/>
</dbReference>
<proteinExistence type="predicted"/>
<accession>A0A0B7I9S9</accession>
<organism evidence="2 3">
    <name type="scientific">Capnocytophaga canis</name>
    <dbReference type="NCBI Taxonomy" id="1848903"/>
    <lineage>
        <taxon>Bacteria</taxon>
        <taxon>Pseudomonadati</taxon>
        <taxon>Bacteroidota</taxon>
        <taxon>Flavobacteriia</taxon>
        <taxon>Flavobacteriales</taxon>
        <taxon>Flavobacteriaceae</taxon>
        <taxon>Capnocytophaga</taxon>
    </lineage>
</organism>
<name>A0A0B7I9S9_9FLAO</name>
<evidence type="ECO:0008006" key="4">
    <source>
        <dbReference type="Google" id="ProtNLM"/>
    </source>
</evidence>
<reference evidence="2 3" key="1">
    <citation type="submission" date="2015-01" db="EMBL/GenBank/DDBJ databases">
        <authorList>
            <person name="MANFREDI Pablo"/>
        </authorList>
    </citation>
    <scope>NUCLEOTIDE SEQUENCE [LARGE SCALE GENOMIC DNA]</scope>
    <source>
        <strain evidence="2 3">CcD38</strain>
    </source>
</reference>
<dbReference type="AlphaFoldDB" id="A0A0B7I9S9"/>
<sequence>MRAYKLFLILLFPFFAIAQNGRSLEVTSLFGMPVYTSFDKIDNALVGRSYPALVAKLDKGNGLAGGGEFIFRFNRWGIKLGTLSANLSSSSNQDEHYYSGENEYTTFGVTYDVIANEIFTFTPYFGLGHQESEIYLDYEFKNSVTPTSLHIQGKEADFTFGGKFYFRVYHWNDKRFKIYLNADIFYKISYSNKWRFDNMLIKSKDFDLSTLGVLGGVTLRYDF</sequence>
<evidence type="ECO:0000313" key="2">
    <source>
        <dbReference type="EMBL" id="CEN46395.1"/>
    </source>
</evidence>
<keyword evidence="3" id="KW-1185">Reference proteome</keyword>
<feature type="signal peptide" evidence="1">
    <location>
        <begin position="1"/>
        <end position="18"/>
    </location>
</feature>
<gene>
    <name evidence="2" type="ORF">CCAND38_340007</name>
</gene>
<evidence type="ECO:0000256" key="1">
    <source>
        <dbReference type="SAM" id="SignalP"/>
    </source>
</evidence>
<keyword evidence="1" id="KW-0732">Signal</keyword>
<evidence type="ECO:0000313" key="3">
    <source>
        <dbReference type="Proteomes" id="UP000045051"/>
    </source>
</evidence>
<feature type="chain" id="PRO_5009757893" description="Outer membrane protein beta-barrel domain-containing protein" evidence="1">
    <location>
        <begin position="19"/>
        <end position="223"/>
    </location>
</feature>
<protein>
    <recommendedName>
        <fullName evidence="4">Outer membrane protein beta-barrel domain-containing protein</fullName>
    </recommendedName>
</protein>